<keyword evidence="2 7" id="KW-0728">SH3 domain</keyword>
<feature type="compositionally biased region" description="Basic and acidic residues" evidence="9">
    <location>
        <begin position="530"/>
        <end position="556"/>
    </location>
</feature>
<dbReference type="PANTHER" id="PTHR23158:SF33">
    <property type="entry name" value="TRANSPORT AND GOLGI ORGANIZATION PROTEIN 1"/>
    <property type="match status" value="1"/>
</dbReference>
<feature type="region of interest" description="Disordered" evidence="9">
    <location>
        <begin position="107"/>
        <end position="129"/>
    </location>
</feature>
<evidence type="ECO:0000256" key="5">
    <source>
        <dbReference type="ARBA" id="ARBA00023054"/>
    </source>
</evidence>
<accession>A0AAW1LFS9</accession>
<feature type="region of interest" description="Disordered" evidence="9">
    <location>
        <begin position="232"/>
        <end position="586"/>
    </location>
</feature>
<feature type="compositionally biased region" description="Basic and acidic residues" evidence="9">
    <location>
        <begin position="303"/>
        <end position="321"/>
    </location>
</feature>
<feature type="signal peptide" evidence="10">
    <location>
        <begin position="1"/>
        <end position="19"/>
    </location>
</feature>
<feature type="region of interest" description="Disordered" evidence="9">
    <location>
        <begin position="142"/>
        <end position="210"/>
    </location>
</feature>
<feature type="region of interest" description="Disordered" evidence="9">
    <location>
        <begin position="1420"/>
        <end position="1529"/>
    </location>
</feature>
<dbReference type="Gene3D" id="2.30.30.40">
    <property type="entry name" value="SH3 Domains"/>
    <property type="match status" value="1"/>
</dbReference>
<evidence type="ECO:0000256" key="7">
    <source>
        <dbReference type="PROSITE-ProRule" id="PRU00192"/>
    </source>
</evidence>
<dbReference type="PROSITE" id="PS50002">
    <property type="entry name" value="SH3"/>
    <property type="match status" value="1"/>
</dbReference>
<keyword evidence="3 10" id="KW-0732">Signal</keyword>
<evidence type="ECO:0000256" key="10">
    <source>
        <dbReference type="SAM" id="SignalP"/>
    </source>
</evidence>
<dbReference type="GO" id="GO:0035459">
    <property type="term" value="P:vesicle cargo loading"/>
    <property type="evidence" value="ECO:0007669"/>
    <property type="project" value="TreeGrafter"/>
</dbReference>
<gene>
    <name evidence="12" type="ORF">QE152_g12958</name>
</gene>
<dbReference type="PANTHER" id="PTHR23158">
    <property type="entry name" value="MELANOMA INHIBITORY ACTIVITY-RELATED"/>
    <property type="match status" value="1"/>
</dbReference>
<feature type="coiled-coil region" evidence="8">
    <location>
        <begin position="1163"/>
        <end position="1225"/>
    </location>
</feature>
<comment type="subcellular location">
    <subcellularLocation>
        <location evidence="1">Endoplasmic reticulum membrane</location>
        <topology evidence="1">Single-pass membrane protein</topology>
    </subcellularLocation>
</comment>
<feature type="compositionally biased region" description="Basic and acidic residues" evidence="9">
    <location>
        <begin position="475"/>
        <end position="507"/>
    </location>
</feature>
<evidence type="ECO:0000256" key="3">
    <source>
        <dbReference type="ARBA" id="ARBA00022729"/>
    </source>
</evidence>
<organism evidence="12 13">
    <name type="scientific">Popillia japonica</name>
    <name type="common">Japanese beetle</name>
    <dbReference type="NCBI Taxonomy" id="7064"/>
    <lineage>
        <taxon>Eukaryota</taxon>
        <taxon>Metazoa</taxon>
        <taxon>Ecdysozoa</taxon>
        <taxon>Arthropoda</taxon>
        <taxon>Hexapoda</taxon>
        <taxon>Insecta</taxon>
        <taxon>Pterygota</taxon>
        <taxon>Neoptera</taxon>
        <taxon>Endopterygota</taxon>
        <taxon>Coleoptera</taxon>
        <taxon>Polyphaga</taxon>
        <taxon>Scarabaeiformia</taxon>
        <taxon>Scarabaeidae</taxon>
        <taxon>Rutelinae</taxon>
        <taxon>Popillia</taxon>
    </lineage>
</organism>
<protein>
    <recommendedName>
        <fullName evidence="11">SH3 domain-containing protein</fullName>
    </recommendedName>
</protein>
<dbReference type="InterPro" id="IPR036028">
    <property type="entry name" value="SH3-like_dom_sf"/>
</dbReference>
<dbReference type="SUPFAM" id="SSF50044">
    <property type="entry name" value="SH3-domain"/>
    <property type="match status" value="1"/>
</dbReference>
<dbReference type="GO" id="GO:0005789">
    <property type="term" value="C:endoplasmic reticulum membrane"/>
    <property type="evidence" value="ECO:0007669"/>
    <property type="project" value="UniProtKB-SubCell"/>
</dbReference>
<feature type="region of interest" description="Disordered" evidence="9">
    <location>
        <begin position="633"/>
        <end position="659"/>
    </location>
</feature>
<feature type="coiled-coil region" evidence="8">
    <location>
        <begin position="1017"/>
        <end position="1136"/>
    </location>
</feature>
<evidence type="ECO:0000256" key="9">
    <source>
        <dbReference type="SAM" id="MobiDB-lite"/>
    </source>
</evidence>
<dbReference type="GO" id="GO:0006888">
    <property type="term" value="P:endoplasmic reticulum to Golgi vesicle-mediated transport"/>
    <property type="evidence" value="ECO:0007669"/>
    <property type="project" value="TreeGrafter"/>
</dbReference>
<feature type="compositionally biased region" description="Low complexity" evidence="9">
    <location>
        <begin position="1443"/>
        <end position="1457"/>
    </location>
</feature>
<feature type="compositionally biased region" description="Basic and acidic residues" evidence="9">
    <location>
        <begin position="640"/>
        <end position="655"/>
    </location>
</feature>
<evidence type="ECO:0000256" key="4">
    <source>
        <dbReference type="ARBA" id="ARBA00022824"/>
    </source>
</evidence>
<evidence type="ECO:0000256" key="8">
    <source>
        <dbReference type="SAM" id="Coils"/>
    </source>
</evidence>
<evidence type="ECO:0000313" key="12">
    <source>
        <dbReference type="EMBL" id="KAK9732251.1"/>
    </source>
</evidence>
<keyword evidence="6" id="KW-0325">Glycoprotein</keyword>
<feature type="domain" description="SH3" evidence="11">
    <location>
        <begin position="34"/>
        <end position="96"/>
    </location>
</feature>
<feature type="coiled-coil region" evidence="8">
    <location>
        <begin position="958"/>
        <end position="992"/>
    </location>
</feature>
<proteinExistence type="predicted"/>
<keyword evidence="4" id="KW-0256">Endoplasmic reticulum</keyword>
<dbReference type="EMBL" id="JASPKY010000120">
    <property type="protein sequence ID" value="KAK9732251.1"/>
    <property type="molecule type" value="Genomic_DNA"/>
</dbReference>
<keyword evidence="5 8" id="KW-0175">Coiled coil</keyword>
<feature type="chain" id="PRO_5043710486" description="SH3 domain-containing protein" evidence="10">
    <location>
        <begin position="20"/>
        <end position="1529"/>
    </location>
</feature>
<sequence>MFKLLYVVIFLFILFEIEAKISDKRLCANENCTKPISLAKTIIRYHTGDNGVLSFEANADVIVYSKSAGSNMDLWGVEIKGVRGYVPKAYLRETRVLTKDPNFMLSTQENNQQVPSNETEPSTVIKPDQTSSFTVFEGTTFYTDPDDAISPTPQSDILPTKTVDNVGVEKDETNDNNVESDINNKETAPLENNNVINSKDLDDKTSESQPNVIETETKESLTGQMVQKLINLVGGDKKEEVDEDDEQDDEDFEEDSEEVGDDEDEEEEDDDSEEEGYVTDELDDKSDENNEEANKIPIEQEEPTLKDENPRAEDVGEESVKLRQLLSENEQSEKTATESKPNVVSEDGTKLENNDSNSKEDTSSLVSSDNPVNEEHIPETVTDIPFTEPPGFDLPVPRYDEDYVTPNPLENGGDDAQKTPEEVPVGSEESLGEPTHESTENVKEGPAESEIKSDEIPEPVPSLETEGVENPALEDAEKLTGEDTKNDDKNVNVEGQEEKLPQDDIKPVESQTETEPTLENDPPQIEETEDTKPDDANVKIEAQEEKLPENLEDTKPVEPLIASEPNPIENDAPTSEQVKDTKTQIEDTQTVDENKNVEETKEAIIEDDREITLTDIAAENAETMSGILSGITNFFGGSSENKKEEESVENNDTKQDQNVNVQEEVDENIEANPAVPENVDQIVTHEHDLLSMLDDGKQDTSSINEDHITQSPELITEIPIIENADTGYLPQDPLQEENPQEYAPADVLQDENYVEENVQKEDYLKDAQQTENVMDGLQEEDRVLDVQQNEEHVPGAQQTENDDLDMYQKEQAVIEAVPDVKENLEDIGNHIFDVHDQIHTKNSVEYGSCPAGESDCPTDISVVQKQLEMEEIVQAPLYGDFINLLTLLGVTGLSVALFLLGFIKIDKNRQESGLIAKINTLEKALLVASKENALLIDRVTEIQNETAVENDRISSEEYDNLNKTYQDVLIAKSSLEEQVQTLEKELENSTEVGLELNRMLSDIISSQNGSEILIANVEQLQRQLIEQQGTINTINDTLNLKDTENHELQLELEIKNKKVTHLQAELDKMAMNLFKVEEDKEQMQAKLEGEIIDLKDQVEKNKNSFNSTRTTMLDEINNLKAKCGDIQRNLDVKTNEYNILKDNFNQIKTIKNNSEALESLLNASSMKAELQQLQRDNQTLNDVLRQEQQTKFTLEKQIEIALQEAQSYRAKYDEADKEKLEARTKLEVLSNYFKEKEAQLQKELSKHESMWMEQQGEATSTVERIKYMQEELQNCKSQNELLKQEIVAQEVELKSQISVLEKKAHESWVSARQAERRLEDAKQEAAQLRNRLTLKERSYVEDKTQNRMQSPLEQNGDVAISPLHMPVETPSSPPLLYGTRDHLTTSPPLPNLPPFLPPPPGVPFIPPPIPGVPGFMPPPPSMFPVDHRPPPLGRMSSPPPPMNSRYSPDSRYSPYDRNSPSPPYDDEYGSSPPPMPMRGYSPYSRDERRDFKRPPPHLRTNGRNKGAMSSGSGNSNESLEKINRHHSKV</sequence>
<evidence type="ECO:0000259" key="11">
    <source>
        <dbReference type="PROSITE" id="PS50002"/>
    </source>
</evidence>
<keyword evidence="13" id="KW-1185">Reference proteome</keyword>
<comment type="caution">
    <text evidence="12">The sequence shown here is derived from an EMBL/GenBank/DDBJ whole genome shotgun (WGS) entry which is preliminary data.</text>
</comment>
<dbReference type="Proteomes" id="UP001458880">
    <property type="component" value="Unassembled WGS sequence"/>
</dbReference>
<evidence type="ECO:0000313" key="13">
    <source>
        <dbReference type="Proteomes" id="UP001458880"/>
    </source>
</evidence>
<evidence type="ECO:0000256" key="1">
    <source>
        <dbReference type="ARBA" id="ARBA00004389"/>
    </source>
</evidence>
<feature type="compositionally biased region" description="Basic and acidic residues" evidence="9">
    <location>
        <begin position="1484"/>
        <end position="1493"/>
    </location>
</feature>
<feature type="compositionally biased region" description="Basic and acidic residues" evidence="9">
    <location>
        <begin position="434"/>
        <end position="455"/>
    </location>
</feature>
<feature type="coiled-coil region" evidence="8">
    <location>
        <begin position="1265"/>
        <end position="1338"/>
    </location>
</feature>
<dbReference type="InterPro" id="IPR001452">
    <property type="entry name" value="SH3_domain"/>
</dbReference>
<evidence type="ECO:0000256" key="2">
    <source>
        <dbReference type="ARBA" id="ARBA00022443"/>
    </source>
</evidence>
<dbReference type="InterPro" id="IPR051500">
    <property type="entry name" value="cTAGE_MIA/OTOR"/>
</dbReference>
<dbReference type="GO" id="GO:0009306">
    <property type="term" value="P:protein secretion"/>
    <property type="evidence" value="ECO:0007669"/>
    <property type="project" value="TreeGrafter"/>
</dbReference>
<name>A0AAW1LFS9_POPJA</name>
<reference evidence="12 13" key="1">
    <citation type="journal article" date="2024" name="BMC Genomics">
        <title>De novo assembly and annotation of Popillia japonica's genome with initial clues to its potential as an invasive pest.</title>
        <authorList>
            <person name="Cucini C."/>
            <person name="Boschi S."/>
            <person name="Funari R."/>
            <person name="Cardaioli E."/>
            <person name="Iannotti N."/>
            <person name="Marturano G."/>
            <person name="Paoli F."/>
            <person name="Bruttini M."/>
            <person name="Carapelli A."/>
            <person name="Frati F."/>
            <person name="Nardi F."/>
        </authorList>
    </citation>
    <scope>NUCLEOTIDE SEQUENCE [LARGE SCALE GENOMIC DNA]</scope>
    <source>
        <strain evidence="12">DMR45628</strain>
    </source>
</reference>
<evidence type="ECO:0000256" key="6">
    <source>
        <dbReference type="ARBA" id="ARBA00023180"/>
    </source>
</evidence>
<dbReference type="GO" id="GO:0070971">
    <property type="term" value="C:endoplasmic reticulum exit site"/>
    <property type="evidence" value="ECO:0007669"/>
    <property type="project" value="TreeGrafter"/>
</dbReference>
<feature type="compositionally biased region" description="Basic and acidic residues" evidence="9">
    <location>
        <begin position="347"/>
        <end position="362"/>
    </location>
</feature>
<feature type="compositionally biased region" description="Acidic residues" evidence="9">
    <location>
        <begin position="241"/>
        <end position="291"/>
    </location>
</feature>